<dbReference type="GO" id="GO:0003735">
    <property type="term" value="F:structural constituent of ribosome"/>
    <property type="evidence" value="ECO:0007669"/>
    <property type="project" value="InterPro"/>
</dbReference>
<dbReference type="FunFam" id="6.10.250.3260:FF:000001">
    <property type="entry name" value="60S ribosomal protein L21"/>
    <property type="match status" value="1"/>
</dbReference>
<evidence type="ECO:0000256" key="2">
    <source>
        <dbReference type="ARBA" id="ARBA00022980"/>
    </source>
</evidence>
<comment type="similarity">
    <text evidence="1">Belongs to the eukaryotic ribosomal protein eL21 family.</text>
</comment>
<dbReference type="FunFam" id="2.30.30.70:FF:000001">
    <property type="entry name" value="60S ribosomal protein L21"/>
    <property type="match status" value="1"/>
</dbReference>
<dbReference type="Gene3D" id="6.10.250.3260">
    <property type="match status" value="1"/>
</dbReference>
<dbReference type="InterPro" id="IPR008991">
    <property type="entry name" value="Translation_prot_SH3-like_sf"/>
</dbReference>
<dbReference type="Gene3D" id="2.30.30.70">
    <property type="entry name" value="Ribosomal protein L21"/>
    <property type="match status" value="1"/>
</dbReference>
<name>A0A8H8QHL0_9BASI</name>
<proteinExistence type="inferred from homology"/>
<dbReference type="GO" id="GO:0005840">
    <property type="term" value="C:ribosome"/>
    <property type="evidence" value="ECO:0007669"/>
    <property type="project" value="UniProtKB-KW"/>
</dbReference>
<evidence type="ECO:0000313" key="5">
    <source>
        <dbReference type="Proteomes" id="UP000658997"/>
    </source>
</evidence>
<dbReference type="PANTHER" id="PTHR20981">
    <property type="entry name" value="60S RIBOSOMAL PROTEIN L21"/>
    <property type="match status" value="1"/>
</dbReference>
<keyword evidence="2 4" id="KW-0689">Ribosomal protein</keyword>
<dbReference type="InterPro" id="IPR018259">
    <property type="entry name" value="Ribosomal_eL21_CS"/>
</dbReference>
<evidence type="ECO:0000256" key="1">
    <source>
        <dbReference type="ARBA" id="ARBA00008427"/>
    </source>
</evidence>
<dbReference type="EMBL" id="ULHB01000007">
    <property type="protein sequence ID" value="SYW75463.1"/>
    <property type="molecule type" value="Genomic_DNA"/>
</dbReference>
<comment type="caution">
    <text evidence="4">The sequence shown here is derived from an EMBL/GenBank/DDBJ whole genome shotgun (WGS) entry which is preliminary data.</text>
</comment>
<dbReference type="Proteomes" id="UP000658997">
    <property type="component" value="Unassembled WGS sequence"/>
</dbReference>
<accession>A0A8H8QHL0</accession>
<dbReference type="SUPFAM" id="SSF50104">
    <property type="entry name" value="Translation proteins SH3-like domain"/>
    <property type="match status" value="1"/>
</dbReference>
<sequence>MGISRAPERMGSGATYLDGYGEELEGDEDEDGHSFGYRARTRHLFARKFRQHGPIKLSTYLRPFHAGDIVDIKANAAEQKGMPHKYYHGRTGVVFNVAPRAVGVIIYKVVGNRYIEKRVNVRIEHVKHSKCRDDFLQRVKRNAELKKTAKAKGERVQLKRLPAAPRTAHILSMKNNTPETLAPQAYDTYI</sequence>
<evidence type="ECO:0000256" key="3">
    <source>
        <dbReference type="ARBA" id="ARBA00023274"/>
    </source>
</evidence>
<organism evidence="4 5">
    <name type="scientific">Ustilago bromivora</name>
    <dbReference type="NCBI Taxonomy" id="307758"/>
    <lineage>
        <taxon>Eukaryota</taxon>
        <taxon>Fungi</taxon>
        <taxon>Dikarya</taxon>
        <taxon>Basidiomycota</taxon>
        <taxon>Ustilaginomycotina</taxon>
        <taxon>Ustilaginomycetes</taxon>
        <taxon>Ustilaginales</taxon>
        <taxon>Ustilaginaceae</taxon>
        <taxon>Ustilago</taxon>
    </lineage>
</organism>
<evidence type="ECO:0000313" key="4">
    <source>
        <dbReference type="EMBL" id="SYW75463.1"/>
    </source>
</evidence>
<keyword evidence="5" id="KW-1185">Reference proteome</keyword>
<reference evidence="4" key="1">
    <citation type="submission" date="2018-08" db="EMBL/GenBank/DDBJ databases">
        <authorList>
            <person name="Guldener U."/>
        </authorList>
    </citation>
    <scope>NUCLEOTIDE SEQUENCE</scope>
    <source>
        <strain evidence="4">UB2</strain>
    </source>
</reference>
<protein>
    <submittedName>
        <fullName evidence="4">Probable 60s ribosomal protein L21-A</fullName>
    </submittedName>
</protein>
<gene>
    <name evidence="4" type="ORF">UBRO2_00697</name>
</gene>
<keyword evidence="3" id="KW-0687">Ribonucleoprotein</keyword>
<dbReference type="GO" id="GO:0006412">
    <property type="term" value="P:translation"/>
    <property type="evidence" value="ECO:0007669"/>
    <property type="project" value="InterPro"/>
</dbReference>
<dbReference type="AlphaFoldDB" id="A0A8H8QHL0"/>
<dbReference type="InterPro" id="IPR001147">
    <property type="entry name" value="Ribosomal_eL21"/>
</dbReference>
<dbReference type="Pfam" id="PF01157">
    <property type="entry name" value="Ribosomal_L21e"/>
    <property type="match status" value="1"/>
</dbReference>
<dbReference type="InterPro" id="IPR036948">
    <property type="entry name" value="Ribosomal_eL21_sf"/>
</dbReference>
<dbReference type="PROSITE" id="PS01171">
    <property type="entry name" value="RIBOSOMAL_L21E"/>
    <property type="match status" value="1"/>
</dbReference>
<dbReference type="GO" id="GO:1990904">
    <property type="term" value="C:ribonucleoprotein complex"/>
    <property type="evidence" value="ECO:0007669"/>
    <property type="project" value="UniProtKB-KW"/>
</dbReference>